<accession>A0A6P8YHT2</accession>
<keyword evidence="1" id="KW-0812">Transmembrane</keyword>
<dbReference type="AlphaFoldDB" id="A0A6P8YHT2"/>
<keyword evidence="1" id="KW-0472">Membrane</keyword>
<gene>
    <name evidence="3" type="primary">LOC117642425</name>
</gene>
<dbReference type="KEGG" id="tpal:117642425"/>
<dbReference type="InParanoid" id="A0A6P8YHT2"/>
<feature type="transmembrane region" description="Helical" evidence="1">
    <location>
        <begin position="106"/>
        <end position="129"/>
    </location>
</feature>
<keyword evidence="2" id="KW-1185">Reference proteome</keyword>
<feature type="transmembrane region" description="Helical" evidence="1">
    <location>
        <begin position="232"/>
        <end position="249"/>
    </location>
</feature>
<sequence length="253" mass="27823">MRTGSNPSPYLTRDKLVVGLLLNVVVMLLAALDVILVGSILKGQIPARFGMGVFSCLWSQLIFLQRSPILLDCVQGLITLTSHLEKSTTALMAQERMRKTAMHNVWLIRFYIFYTVGTQCIIMVTFVAVEPEWHKAIASAASYLAHGEVDERHLASWLRWGGLVLQSCALLCSLVSYYTIMSLVFLLHAAAADVHDVIGRMVEASPCSRLHTALQSAVLRVSLGVEATTADMLPYLLVVVVILPLISTVELTV</sequence>
<proteinExistence type="predicted"/>
<dbReference type="RefSeq" id="XP_034236535.1">
    <property type="nucleotide sequence ID" value="XM_034380644.1"/>
</dbReference>
<name>A0A6P8YHT2_THRPL</name>
<evidence type="ECO:0000256" key="1">
    <source>
        <dbReference type="SAM" id="Phobius"/>
    </source>
</evidence>
<feature type="transmembrane region" description="Helical" evidence="1">
    <location>
        <begin position="20"/>
        <end position="41"/>
    </location>
</feature>
<dbReference type="GeneID" id="117642425"/>
<reference evidence="3" key="1">
    <citation type="submission" date="2025-08" db="UniProtKB">
        <authorList>
            <consortium name="RefSeq"/>
        </authorList>
    </citation>
    <scope>IDENTIFICATION</scope>
    <source>
        <tissue evidence="3">Total insect</tissue>
    </source>
</reference>
<feature type="transmembrane region" description="Helical" evidence="1">
    <location>
        <begin position="163"/>
        <end position="191"/>
    </location>
</feature>
<protein>
    <submittedName>
        <fullName evidence="3">Uncharacterized protein LOC117642425</fullName>
    </submittedName>
</protein>
<keyword evidence="1" id="KW-1133">Transmembrane helix</keyword>
<organism evidence="3">
    <name type="scientific">Thrips palmi</name>
    <name type="common">Melon thrips</name>
    <dbReference type="NCBI Taxonomy" id="161013"/>
    <lineage>
        <taxon>Eukaryota</taxon>
        <taxon>Metazoa</taxon>
        <taxon>Ecdysozoa</taxon>
        <taxon>Arthropoda</taxon>
        <taxon>Hexapoda</taxon>
        <taxon>Insecta</taxon>
        <taxon>Pterygota</taxon>
        <taxon>Neoptera</taxon>
        <taxon>Paraneoptera</taxon>
        <taxon>Thysanoptera</taxon>
        <taxon>Terebrantia</taxon>
        <taxon>Thripoidea</taxon>
        <taxon>Thripidae</taxon>
        <taxon>Thrips</taxon>
    </lineage>
</organism>
<evidence type="ECO:0000313" key="3">
    <source>
        <dbReference type="RefSeq" id="XP_034236535.1"/>
    </source>
</evidence>
<evidence type="ECO:0000313" key="2">
    <source>
        <dbReference type="Proteomes" id="UP000515158"/>
    </source>
</evidence>
<dbReference type="Proteomes" id="UP000515158">
    <property type="component" value="Unplaced"/>
</dbReference>